<dbReference type="InterPro" id="IPR037066">
    <property type="entry name" value="Plug_dom_sf"/>
</dbReference>
<dbReference type="GO" id="GO:0015344">
    <property type="term" value="F:siderophore uptake transmembrane transporter activity"/>
    <property type="evidence" value="ECO:0007669"/>
    <property type="project" value="TreeGrafter"/>
</dbReference>
<dbReference type="SUPFAM" id="SSF56935">
    <property type="entry name" value="Porins"/>
    <property type="match status" value="1"/>
</dbReference>
<keyword evidence="8 15" id="KW-0675">Receptor</keyword>
<evidence type="ECO:0000259" key="14">
    <source>
        <dbReference type="Pfam" id="PF07715"/>
    </source>
</evidence>
<dbReference type="InterPro" id="IPR012910">
    <property type="entry name" value="Plug_dom"/>
</dbReference>
<evidence type="ECO:0000256" key="5">
    <source>
        <dbReference type="ARBA" id="ARBA00022729"/>
    </source>
</evidence>
<evidence type="ECO:0000256" key="11">
    <source>
        <dbReference type="RuleBase" id="RU003357"/>
    </source>
</evidence>
<dbReference type="Gene3D" id="2.40.170.20">
    <property type="entry name" value="TonB-dependent receptor, beta-barrel domain"/>
    <property type="match status" value="1"/>
</dbReference>
<keyword evidence="9 10" id="KW-0998">Cell outer membrane</keyword>
<evidence type="ECO:0000256" key="9">
    <source>
        <dbReference type="ARBA" id="ARBA00023237"/>
    </source>
</evidence>
<dbReference type="InterPro" id="IPR036942">
    <property type="entry name" value="Beta-barrel_TonB_sf"/>
</dbReference>
<comment type="subcellular location">
    <subcellularLocation>
        <location evidence="1 10">Cell outer membrane</location>
        <topology evidence="1 10">Multi-pass membrane protein</topology>
    </subcellularLocation>
</comment>
<keyword evidence="7 10" id="KW-0472">Membrane</keyword>
<evidence type="ECO:0000256" key="6">
    <source>
        <dbReference type="ARBA" id="ARBA00023077"/>
    </source>
</evidence>
<dbReference type="InterPro" id="IPR039426">
    <property type="entry name" value="TonB-dep_rcpt-like"/>
</dbReference>
<evidence type="ECO:0000256" key="10">
    <source>
        <dbReference type="PROSITE-ProRule" id="PRU01360"/>
    </source>
</evidence>
<keyword evidence="16" id="KW-1185">Reference proteome</keyword>
<evidence type="ECO:0000313" key="16">
    <source>
        <dbReference type="Proteomes" id="UP001209229"/>
    </source>
</evidence>
<dbReference type="GO" id="GO:0009279">
    <property type="term" value="C:cell outer membrane"/>
    <property type="evidence" value="ECO:0007669"/>
    <property type="project" value="UniProtKB-SubCell"/>
</dbReference>
<dbReference type="AlphaFoldDB" id="A0AAE3M2H1"/>
<feature type="signal peptide" evidence="12">
    <location>
        <begin position="1"/>
        <end position="33"/>
    </location>
</feature>
<keyword evidence="6 11" id="KW-0798">TonB box</keyword>
<evidence type="ECO:0000259" key="13">
    <source>
        <dbReference type="Pfam" id="PF00593"/>
    </source>
</evidence>
<keyword evidence="2 10" id="KW-0813">Transport</keyword>
<comment type="caution">
    <text evidence="15">The sequence shown here is derived from an EMBL/GenBank/DDBJ whole genome shotgun (WGS) entry which is preliminary data.</text>
</comment>
<evidence type="ECO:0000256" key="3">
    <source>
        <dbReference type="ARBA" id="ARBA00022452"/>
    </source>
</evidence>
<organism evidence="15 16">
    <name type="scientific">Plebeiibacterium sediminum</name>
    <dbReference type="NCBI Taxonomy" id="2992112"/>
    <lineage>
        <taxon>Bacteria</taxon>
        <taxon>Pseudomonadati</taxon>
        <taxon>Bacteroidota</taxon>
        <taxon>Bacteroidia</taxon>
        <taxon>Marinilabiliales</taxon>
        <taxon>Marinilabiliaceae</taxon>
        <taxon>Plebeiibacterium</taxon>
    </lineage>
</organism>
<evidence type="ECO:0000256" key="7">
    <source>
        <dbReference type="ARBA" id="ARBA00023136"/>
    </source>
</evidence>
<dbReference type="GO" id="GO:0044718">
    <property type="term" value="P:siderophore transmembrane transport"/>
    <property type="evidence" value="ECO:0007669"/>
    <property type="project" value="TreeGrafter"/>
</dbReference>
<dbReference type="EMBL" id="JAPDPJ010000009">
    <property type="protein sequence ID" value="MCW3785992.1"/>
    <property type="molecule type" value="Genomic_DNA"/>
</dbReference>
<evidence type="ECO:0000256" key="2">
    <source>
        <dbReference type="ARBA" id="ARBA00022448"/>
    </source>
</evidence>
<dbReference type="PANTHER" id="PTHR30069">
    <property type="entry name" value="TONB-DEPENDENT OUTER MEMBRANE RECEPTOR"/>
    <property type="match status" value="1"/>
</dbReference>
<accession>A0AAE3M2H1</accession>
<evidence type="ECO:0000256" key="1">
    <source>
        <dbReference type="ARBA" id="ARBA00004571"/>
    </source>
</evidence>
<gene>
    <name evidence="15" type="ORF">OM075_05905</name>
</gene>
<evidence type="ECO:0000313" key="15">
    <source>
        <dbReference type="EMBL" id="MCW3785992.1"/>
    </source>
</evidence>
<dbReference type="Gene3D" id="2.170.130.10">
    <property type="entry name" value="TonB-dependent receptor, plug domain"/>
    <property type="match status" value="1"/>
</dbReference>
<dbReference type="PANTHER" id="PTHR30069:SF29">
    <property type="entry name" value="HEMOGLOBIN AND HEMOGLOBIN-HAPTOGLOBIN-BINDING PROTEIN 1-RELATED"/>
    <property type="match status" value="1"/>
</dbReference>
<reference evidence="15" key="1">
    <citation type="submission" date="2022-10" db="EMBL/GenBank/DDBJ databases">
        <authorList>
            <person name="Yu W.X."/>
        </authorList>
    </citation>
    <scope>NUCLEOTIDE SEQUENCE</scope>
    <source>
        <strain evidence="15">AAT</strain>
    </source>
</reference>
<evidence type="ECO:0000256" key="8">
    <source>
        <dbReference type="ARBA" id="ARBA00023170"/>
    </source>
</evidence>
<feature type="chain" id="PRO_5042021135" evidence="12">
    <location>
        <begin position="34"/>
        <end position="645"/>
    </location>
</feature>
<sequence length="645" mass="71179">MYNILFEKMNYLKRLLIGGFAMSLAVVKLQAQASDTLIVLTEINITENRLSNFNAGSTVYQPSKDLLGEKSTLGLNEVLEFLSPMNIDAYGTGSASINARGAGSNRTPILWNGFNLQSIANGATDISTLPMIFADDIKMEMGGNSALFGSGAVGGVIYLDNKANYNTDKNSFITISGGSFERFNGASGIQFGTKNYSGAIRTFFSQADNDFPFTGEYTSGGTTTTVDQNLPNANMHQFGVMSNNHFRLKNGQNISVHLWYQDVDKQIAPTVRDLARGNTSDAEQRDKAFRGAAEWKAPLKNGLVSVRTGLFSTKTHYEKPSTSSHTNTTGLASVNEAEMDLNLTNWLKWNLGVNYTYEETESSSYEGANNRNRYAVFTSFGISNASSGTFVSINGRGEKAGDSDFTVTENIGVTQQIISGLSAKAKAGTSYRIPTFNDLYWFSATSIGNPDLQAETGFNYEAGLHYQKTFASTKLQLQATWYNNSLEKWISWGQREDGIWTVFNQDKAEIKGIEVQADLTTDFKKGSAGININYTNQDAIDPDTDNELAYVPKSKANAAVYAEYSNIRLMYAHSFVNERYTTASNSTQMPKYDLGNLSLEKQFEGKIDAILSVKVNNIWDTNYETRQYYPMPGRNFMIGLQISLN</sequence>
<dbReference type="PROSITE" id="PS52016">
    <property type="entry name" value="TONB_DEPENDENT_REC_3"/>
    <property type="match status" value="1"/>
</dbReference>
<comment type="similarity">
    <text evidence="10 11">Belongs to the TonB-dependent receptor family.</text>
</comment>
<evidence type="ECO:0000256" key="12">
    <source>
        <dbReference type="SAM" id="SignalP"/>
    </source>
</evidence>
<keyword evidence="3 10" id="KW-1134">Transmembrane beta strand</keyword>
<dbReference type="InterPro" id="IPR000531">
    <property type="entry name" value="Beta-barrel_TonB"/>
</dbReference>
<feature type="domain" description="TonB-dependent receptor-like beta-barrel" evidence="13">
    <location>
        <begin position="185"/>
        <end position="618"/>
    </location>
</feature>
<dbReference type="Pfam" id="PF07715">
    <property type="entry name" value="Plug"/>
    <property type="match status" value="1"/>
</dbReference>
<protein>
    <submittedName>
        <fullName evidence="15">TonB-dependent receptor</fullName>
    </submittedName>
</protein>
<keyword evidence="5 12" id="KW-0732">Signal</keyword>
<proteinExistence type="inferred from homology"/>
<feature type="domain" description="TonB-dependent receptor plug" evidence="14">
    <location>
        <begin position="57"/>
        <end position="156"/>
    </location>
</feature>
<name>A0AAE3M2H1_9BACT</name>
<dbReference type="Proteomes" id="UP001209229">
    <property type="component" value="Unassembled WGS sequence"/>
</dbReference>
<evidence type="ECO:0000256" key="4">
    <source>
        <dbReference type="ARBA" id="ARBA00022692"/>
    </source>
</evidence>
<keyword evidence="4 10" id="KW-0812">Transmembrane</keyword>
<dbReference type="Pfam" id="PF00593">
    <property type="entry name" value="TonB_dep_Rec_b-barrel"/>
    <property type="match status" value="1"/>
</dbReference>